<dbReference type="InterPro" id="IPR036390">
    <property type="entry name" value="WH_DNA-bd_sf"/>
</dbReference>
<name>A0ABV4UA56_9BACT</name>
<reference evidence="5 6" key="1">
    <citation type="submission" date="2024-08" db="EMBL/GenBank/DDBJ databases">
        <title>Whole-genome sequencing of halo(alkali)philic microorganisms from hypersaline lakes.</title>
        <authorList>
            <person name="Sorokin D.Y."/>
            <person name="Merkel A.Y."/>
            <person name="Messina E."/>
            <person name="Yakimov M."/>
        </authorList>
    </citation>
    <scope>NUCLEOTIDE SEQUENCE [LARGE SCALE GENOMIC DNA]</scope>
    <source>
        <strain evidence="5 6">AB-hyl4</strain>
    </source>
</reference>
<accession>A0ABV4UA56</accession>
<dbReference type="Gene3D" id="1.10.10.10">
    <property type="entry name" value="Winged helix-like DNA-binding domain superfamily/Winged helix DNA-binding domain"/>
    <property type="match status" value="1"/>
</dbReference>
<dbReference type="PANTHER" id="PTHR43537">
    <property type="entry name" value="TRANSCRIPTIONAL REGULATOR, GNTR FAMILY"/>
    <property type="match status" value="1"/>
</dbReference>
<dbReference type="InterPro" id="IPR036388">
    <property type="entry name" value="WH-like_DNA-bd_sf"/>
</dbReference>
<keyword evidence="3" id="KW-0804">Transcription</keyword>
<gene>
    <name evidence="5" type="ORF">ACERK3_19630</name>
</gene>
<evidence type="ECO:0000256" key="1">
    <source>
        <dbReference type="ARBA" id="ARBA00023015"/>
    </source>
</evidence>
<dbReference type="SMART" id="SM00345">
    <property type="entry name" value="HTH_GNTR"/>
    <property type="match status" value="1"/>
</dbReference>
<dbReference type="PROSITE" id="PS50949">
    <property type="entry name" value="HTH_GNTR"/>
    <property type="match status" value="1"/>
</dbReference>
<evidence type="ECO:0000313" key="5">
    <source>
        <dbReference type="EMBL" id="MFA9480484.1"/>
    </source>
</evidence>
<evidence type="ECO:0000313" key="6">
    <source>
        <dbReference type="Proteomes" id="UP001575105"/>
    </source>
</evidence>
<dbReference type="CDD" id="cd07377">
    <property type="entry name" value="WHTH_GntR"/>
    <property type="match status" value="1"/>
</dbReference>
<evidence type="ECO:0000259" key="4">
    <source>
        <dbReference type="PROSITE" id="PS50949"/>
    </source>
</evidence>
<dbReference type="Pfam" id="PF00392">
    <property type="entry name" value="GntR"/>
    <property type="match status" value="1"/>
</dbReference>
<dbReference type="InterPro" id="IPR000485">
    <property type="entry name" value="AsnC-type_HTH_dom"/>
</dbReference>
<evidence type="ECO:0000256" key="3">
    <source>
        <dbReference type="ARBA" id="ARBA00023163"/>
    </source>
</evidence>
<organism evidence="5 6">
    <name type="scientific">Natronomicrosphaera hydrolytica</name>
    <dbReference type="NCBI Taxonomy" id="3242702"/>
    <lineage>
        <taxon>Bacteria</taxon>
        <taxon>Pseudomonadati</taxon>
        <taxon>Planctomycetota</taxon>
        <taxon>Phycisphaerae</taxon>
        <taxon>Phycisphaerales</taxon>
        <taxon>Phycisphaeraceae</taxon>
        <taxon>Natronomicrosphaera</taxon>
    </lineage>
</organism>
<dbReference type="Proteomes" id="UP001575105">
    <property type="component" value="Unassembled WGS sequence"/>
</dbReference>
<dbReference type="InterPro" id="IPR000524">
    <property type="entry name" value="Tscrpt_reg_HTH_GntR"/>
</dbReference>
<keyword evidence="2" id="KW-0238">DNA-binding</keyword>
<dbReference type="PRINTS" id="PR00035">
    <property type="entry name" value="HTHGNTR"/>
</dbReference>
<dbReference type="PRINTS" id="PR00033">
    <property type="entry name" value="HTHASNC"/>
</dbReference>
<comment type="caution">
    <text evidence="5">The sequence shown here is derived from an EMBL/GenBank/DDBJ whole genome shotgun (WGS) entry which is preliminary data.</text>
</comment>
<proteinExistence type="predicted"/>
<dbReference type="EMBL" id="JBGUBD010000029">
    <property type="protein sequence ID" value="MFA9480484.1"/>
    <property type="molecule type" value="Genomic_DNA"/>
</dbReference>
<keyword evidence="1" id="KW-0805">Transcription regulation</keyword>
<dbReference type="RefSeq" id="WP_425347403.1">
    <property type="nucleotide sequence ID" value="NZ_JBGUBD010000029.1"/>
</dbReference>
<evidence type="ECO:0000256" key="2">
    <source>
        <dbReference type="ARBA" id="ARBA00023125"/>
    </source>
</evidence>
<dbReference type="PANTHER" id="PTHR43537:SF24">
    <property type="entry name" value="GLUCONATE OPERON TRANSCRIPTIONAL REPRESSOR"/>
    <property type="match status" value="1"/>
</dbReference>
<feature type="domain" description="HTH gntR-type" evidence="4">
    <location>
        <begin position="1"/>
        <end position="67"/>
    </location>
</feature>
<feature type="non-terminal residue" evidence="5">
    <location>
        <position position="84"/>
    </location>
</feature>
<keyword evidence="6" id="KW-1185">Reference proteome</keyword>
<sequence>MTSTAVYHKLKKWIYRGQLTPGQRLVEMDLAHRVGTSRIPLRESLRRLESEGLVRSIPHKATFVAELTPADIREILFMRRLLEP</sequence>
<dbReference type="SUPFAM" id="SSF46785">
    <property type="entry name" value="Winged helix' DNA-binding domain"/>
    <property type="match status" value="1"/>
</dbReference>
<protein>
    <submittedName>
        <fullName evidence="5">GntR family transcriptional regulator</fullName>
    </submittedName>
</protein>